<dbReference type="GO" id="GO:0000338">
    <property type="term" value="P:protein deneddylation"/>
    <property type="evidence" value="ECO:0007669"/>
    <property type="project" value="InterPro"/>
</dbReference>
<dbReference type="OrthoDB" id="5351233at2759"/>
<dbReference type="GO" id="GO:0008180">
    <property type="term" value="C:COP9 signalosome"/>
    <property type="evidence" value="ECO:0007669"/>
    <property type="project" value="UniProtKB-KW"/>
</dbReference>
<reference evidence="7 8" key="1">
    <citation type="submission" date="2007-06" db="EMBL/GenBank/DDBJ databases">
        <title>The Genome Sequence of Coccidioides posadasii RMSCC_3488.</title>
        <authorList>
            <consortium name="Coccidioides Genome Resources Consortium"/>
            <consortium name="The Broad Institute Genome Sequencing Platform"/>
            <person name="Henn M.R."/>
            <person name="Sykes S."/>
            <person name="Young S."/>
            <person name="Jaffe D."/>
            <person name="Berlin A."/>
            <person name="Alvarez P."/>
            <person name="Butler J."/>
            <person name="Gnerre S."/>
            <person name="Grabherr M."/>
            <person name="Mauceli E."/>
            <person name="Brockman W."/>
            <person name="Kodira C."/>
            <person name="Alvarado L."/>
            <person name="Zeng Q."/>
            <person name="Crawford M."/>
            <person name="Antoine C."/>
            <person name="Devon K."/>
            <person name="Galgiani J."/>
            <person name="Orsborn K."/>
            <person name="Lewis M.L."/>
            <person name="Nusbaum C."/>
            <person name="Galagan J."/>
            <person name="Birren B."/>
        </authorList>
    </citation>
    <scope>NUCLEOTIDE SEQUENCE [LARGE SCALE GENOMIC DNA]</scope>
    <source>
        <strain evidence="7 8">RMSCC 3488</strain>
    </source>
</reference>
<keyword evidence="5" id="KW-0539">Nucleus</keyword>
<dbReference type="InterPro" id="IPR033464">
    <property type="entry name" value="CSN8_PSD8_EIF3K"/>
</dbReference>
<reference evidence="8" key="2">
    <citation type="journal article" date="2009" name="Genome Res.">
        <title>Comparative genomic analyses of the human fungal pathogens Coccidioides and their relatives.</title>
        <authorList>
            <person name="Sharpton T.J."/>
            <person name="Stajich J.E."/>
            <person name="Rounsley S.D."/>
            <person name="Gardner M.J."/>
            <person name="Wortman J.R."/>
            <person name="Jordar V.S."/>
            <person name="Maiti R."/>
            <person name="Kodira C.D."/>
            <person name="Neafsey D.E."/>
            <person name="Zeng Q."/>
            <person name="Hung C.-Y."/>
            <person name="McMahan C."/>
            <person name="Muszewska A."/>
            <person name="Grynberg M."/>
            <person name="Mandel M.A."/>
            <person name="Kellner E.M."/>
            <person name="Barker B.M."/>
            <person name="Galgiani J.N."/>
            <person name="Orbach M.J."/>
            <person name="Kirkland T.N."/>
            <person name="Cole G.T."/>
            <person name="Henn M.R."/>
            <person name="Birren B.W."/>
            <person name="Taylor J.W."/>
        </authorList>
    </citation>
    <scope>NUCLEOTIDE SEQUENCE [LARGE SCALE GENOMIC DNA]</scope>
    <source>
        <strain evidence="8">RMSCC 3488</strain>
    </source>
</reference>
<dbReference type="GO" id="GO:0010387">
    <property type="term" value="P:COP9 signalosome assembly"/>
    <property type="evidence" value="ECO:0007669"/>
    <property type="project" value="InterPro"/>
</dbReference>
<evidence type="ECO:0000259" key="6">
    <source>
        <dbReference type="Pfam" id="PF10075"/>
    </source>
</evidence>
<evidence type="ECO:0000313" key="8">
    <source>
        <dbReference type="Proteomes" id="UP000054567"/>
    </source>
</evidence>
<evidence type="ECO:0000313" key="7">
    <source>
        <dbReference type="EMBL" id="KMM64300.1"/>
    </source>
</evidence>
<gene>
    <name evidence="7" type="ORF">CPAG_00652</name>
</gene>
<evidence type="ECO:0000256" key="5">
    <source>
        <dbReference type="ARBA" id="ARBA00023242"/>
    </source>
</evidence>
<dbReference type="PANTHER" id="PTHR13339:SF0">
    <property type="entry name" value="COP9 SIGNALOSOME COMPLEX SUBUNIT 8"/>
    <property type="match status" value="1"/>
</dbReference>
<dbReference type="VEuPathDB" id="FungiDB:CPAG_00652"/>
<reference evidence="8" key="3">
    <citation type="journal article" date="2010" name="Genome Res.">
        <title>Population genomic sequencing of Coccidioides fungi reveals recent hybridization and transposon control.</title>
        <authorList>
            <person name="Neafsey D.E."/>
            <person name="Barker B.M."/>
            <person name="Sharpton T.J."/>
            <person name="Stajich J.E."/>
            <person name="Park D.J."/>
            <person name="Whiston E."/>
            <person name="Hung C.-Y."/>
            <person name="McMahan C."/>
            <person name="White J."/>
            <person name="Sykes S."/>
            <person name="Heiman D."/>
            <person name="Young S."/>
            <person name="Zeng Q."/>
            <person name="Abouelleil A."/>
            <person name="Aftuck L."/>
            <person name="Bessette D."/>
            <person name="Brown A."/>
            <person name="FitzGerald M."/>
            <person name="Lui A."/>
            <person name="Macdonald J.P."/>
            <person name="Priest M."/>
            <person name="Orbach M.J."/>
            <person name="Galgiani J.N."/>
            <person name="Kirkland T.N."/>
            <person name="Cole G.T."/>
            <person name="Birren B.W."/>
            <person name="Henn M.R."/>
            <person name="Taylor J.W."/>
            <person name="Rounsley S.D."/>
        </authorList>
    </citation>
    <scope>NUCLEOTIDE SEQUENCE [LARGE SCALE GENOMIC DNA]</scope>
    <source>
        <strain evidence="8">RMSCC 3488</strain>
    </source>
</reference>
<name>A0A0J6F4U4_COCPO</name>
<dbReference type="EMBL" id="DS268109">
    <property type="protein sequence ID" value="KMM64300.1"/>
    <property type="molecule type" value="Genomic_DNA"/>
</dbReference>
<evidence type="ECO:0000256" key="3">
    <source>
        <dbReference type="ARBA" id="ARBA00022490"/>
    </source>
</evidence>
<keyword evidence="4" id="KW-0736">Signalosome</keyword>
<protein>
    <recommendedName>
        <fullName evidence="6">CSN8/PSMD8/EIF3K domain-containing protein</fullName>
    </recommendedName>
</protein>
<keyword evidence="3" id="KW-0963">Cytoplasm</keyword>
<dbReference type="InterPro" id="IPR033205">
    <property type="entry name" value="COP9_CSN8"/>
</dbReference>
<dbReference type="GO" id="GO:0005737">
    <property type="term" value="C:cytoplasm"/>
    <property type="evidence" value="ECO:0007669"/>
    <property type="project" value="UniProtKB-SubCell"/>
</dbReference>
<evidence type="ECO:0000256" key="4">
    <source>
        <dbReference type="ARBA" id="ARBA00022790"/>
    </source>
</evidence>
<evidence type="ECO:0000256" key="2">
    <source>
        <dbReference type="ARBA" id="ARBA00004496"/>
    </source>
</evidence>
<dbReference type="AlphaFoldDB" id="A0A0J6F4U4"/>
<proteinExistence type="predicted"/>
<sequence length="226" mass="24919">MSTAPQTLEELSHVLTSAPSAAALLQALMDAEGEISLRFGETHVPSDTEFLRTYYSAYFYALLLRDEINEARMLMQRIPQSLISADVVLQNTLTLLRAVWNKRHATVYQVLRESAWPDMLQPLAETYVAYFRDKTLGELSITYGAIRPETAALYLGFNLSSAENDAMGDIPDSATSELIAALVEKAWEYDSDTKLLKPVPRPVSGGTELDQVKIGKLAALLGNYGG</sequence>
<dbReference type="Proteomes" id="UP000054567">
    <property type="component" value="Unassembled WGS sequence"/>
</dbReference>
<dbReference type="Pfam" id="PF10075">
    <property type="entry name" value="CSN8_PSD8_EIF3K"/>
    <property type="match status" value="1"/>
</dbReference>
<dbReference type="PANTHER" id="PTHR13339">
    <property type="entry name" value="COP9 SIGNALOSOME COMPLEX SUBUNIT 8"/>
    <property type="match status" value="1"/>
</dbReference>
<accession>A0A0J6F4U4</accession>
<evidence type="ECO:0000256" key="1">
    <source>
        <dbReference type="ARBA" id="ARBA00004123"/>
    </source>
</evidence>
<organism evidence="7 8">
    <name type="scientific">Coccidioides posadasii RMSCC 3488</name>
    <dbReference type="NCBI Taxonomy" id="454284"/>
    <lineage>
        <taxon>Eukaryota</taxon>
        <taxon>Fungi</taxon>
        <taxon>Dikarya</taxon>
        <taxon>Ascomycota</taxon>
        <taxon>Pezizomycotina</taxon>
        <taxon>Eurotiomycetes</taxon>
        <taxon>Eurotiomycetidae</taxon>
        <taxon>Onygenales</taxon>
        <taxon>Onygenaceae</taxon>
        <taxon>Coccidioides</taxon>
    </lineage>
</organism>
<feature type="domain" description="CSN8/PSMD8/EIF3K" evidence="6">
    <location>
        <begin position="52"/>
        <end position="201"/>
    </location>
</feature>
<comment type="subcellular location">
    <subcellularLocation>
        <location evidence="2">Cytoplasm</location>
    </subcellularLocation>
    <subcellularLocation>
        <location evidence="1">Nucleus</location>
    </subcellularLocation>
</comment>